<evidence type="ECO:0000313" key="5">
    <source>
        <dbReference type="EMBL" id="SDC82753.1"/>
    </source>
</evidence>
<dbReference type="GO" id="GO:0004757">
    <property type="term" value="F:sepiapterin reductase (NADP+) activity"/>
    <property type="evidence" value="ECO:0007669"/>
    <property type="project" value="TreeGrafter"/>
</dbReference>
<proteinExistence type="predicted"/>
<keyword evidence="3" id="KW-0521">NADP</keyword>
<protein>
    <submittedName>
        <fullName evidence="5">Benzil reductase ((S)-benzoin forming)</fullName>
    </submittedName>
</protein>
<dbReference type="InterPro" id="IPR002347">
    <property type="entry name" value="SDR_fam"/>
</dbReference>
<keyword evidence="6" id="KW-1185">Reference proteome</keyword>
<gene>
    <name evidence="5" type="ORF">SAMN05216323_105423</name>
</gene>
<dbReference type="InterPro" id="IPR051721">
    <property type="entry name" value="Biopterin_syn/organic_redct"/>
</dbReference>
<evidence type="ECO:0000313" key="6">
    <source>
        <dbReference type="Proteomes" id="UP000199452"/>
    </source>
</evidence>
<dbReference type="Gene3D" id="3.40.50.720">
    <property type="entry name" value="NAD(P)-binding Rossmann-like Domain"/>
    <property type="match status" value="1"/>
</dbReference>
<comment type="subcellular location">
    <subcellularLocation>
        <location evidence="1">Cytoplasm</location>
    </subcellularLocation>
</comment>
<dbReference type="RefSeq" id="WP_092439680.1">
    <property type="nucleotide sequence ID" value="NZ_FMYP01000054.1"/>
</dbReference>
<dbReference type="InterPro" id="IPR020904">
    <property type="entry name" value="Sc_DH/Rdtase_CS"/>
</dbReference>
<keyword evidence="2" id="KW-0963">Cytoplasm</keyword>
<dbReference type="PANTHER" id="PTHR44085">
    <property type="entry name" value="SEPIAPTERIN REDUCTASE"/>
    <property type="match status" value="1"/>
</dbReference>
<dbReference type="Pfam" id="PF00106">
    <property type="entry name" value="adh_short"/>
    <property type="match status" value="1"/>
</dbReference>
<organism evidence="5 6">
    <name type="scientific">Williamwhitmania taraxaci</name>
    <dbReference type="NCBI Taxonomy" id="1640674"/>
    <lineage>
        <taxon>Bacteria</taxon>
        <taxon>Pseudomonadati</taxon>
        <taxon>Bacteroidota</taxon>
        <taxon>Bacteroidia</taxon>
        <taxon>Bacteroidales</taxon>
        <taxon>Williamwhitmaniaceae</taxon>
        <taxon>Williamwhitmania</taxon>
    </lineage>
</organism>
<dbReference type="SUPFAM" id="SSF51735">
    <property type="entry name" value="NAD(P)-binding Rossmann-fold domains"/>
    <property type="match status" value="1"/>
</dbReference>
<accession>A0A1G6PRF7</accession>
<evidence type="ECO:0000256" key="1">
    <source>
        <dbReference type="ARBA" id="ARBA00004496"/>
    </source>
</evidence>
<dbReference type="PROSITE" id="PS00061">
    <property type="entry name" value="ADH_SHORT"/>
    <property type="match status" value="1"/>
</dbReference>
<dbReference type="EMBL" id="FMYP01000054">
    <property type="protein sequence ID" value="SDC82753.1"/>
    <property type="molecule type" value="Genomic_DNA"/>
</dbReference>
<dbReference type="AlphaFoldDB" id="A0A1G6PRF7"/>
<dbReference type="GO" id="GO:0006729">
    <property type="term" value="P:tetrahydrobiopterin biosynthetic process"/>
    <property type="evidence" value="ECO:0007669"/>
    <property type="project" value="TreeGrafter"/>
</dbReference>
<dbReference type="OrthoDB" id="822355at2"/>
<reference evidence="5 6" key="1">
    <citation type="submission" date="2016-09" db="EMBL/GenBank/DDBJ databases">
        <authorList>
            <person name="Capua I."/>
            <person name="De Benedictis P."/>
            <person name="Joannis T."/>
            <person name="Lombin L.H."/>
            <person name="Cattoli G."/>
        </authorList>
    </citation>
    <scope>NUCLEOTIDE SEQUENCE [LARGE SCALE GENOMIC DNA]</scope>
    <source>
        <strain evidence="5 6">A7P-90m</strain>
    </source>
</reference>
<name>A0A1G6PRF7_9BACT</name>
<dbReference type="STRING" id="1640674.SAMN05216323_105423"/>
<dbReference type="Proteomes" id="UP000199452">
    <property type="component" value="Unassembled WGS sequence"/>
</dbReference>
<sequence>MELFIITGTSRGIGLAFAERALRQKDTVVFGIARTNSSINPNFNFLKTDLVAEQQVNEIRFPIDEGFTKIVLVNNAGMLGDVKHLGEMENQSIAKTIAVNLTAPTLLLNRFLHFYASSKAQKIVINISSGAGRRAIPSWSVYCATKAALDMVSETAQQEQIEKGTNTRIFSVAPGVVDTAMQEEIRSVEQANFSQVNRFHELKKKGELASTEKVAENLFQLATHPEKFSEVILDIRTF</sequence>
<keyword evidence="4" id="KW-0560">Oxidoreductase</keyword>
<evidence type="ECO:0000256" key="3">
    <source>
        <dbReference type="ARBA" id="ARBA00022857"/>
    </source>
</evidence>
<evidence type="ECO:0000256" key="2">
    <source>
        <dbReference type="ARBA" id="ARBA00022490"/>
    </source>
</evidence>
<dbReference type="PANTHER" id="PTHR44085:SF2">
    <property type="entry name" value="SEPIAPTERIN REDUCTASE"/>
    <property type="match status" value="1"/>
</dbReference>
<dbReference type="GO" id="GO:0005737">
    <property type="term" value="C:cytoplasm"/>
    <property type="evidence" value="ECO:0007669"/>
    <property type="project" value="UniProtKB-SubCell"/>
</dbReference>
<evidence type="ECO:0000256" key="4">
    <source>
        <dbReference type="ARBA" id="ARBA00023002"/>
    </source>
</evidence>
<dbReference type="InterPro" id="IPR036291">
    <property type="entry name" value="NAD(P)-bd_dom_sf"/>
</dbReference>
<dbReference type="PRINTS" id="PR00081">
    <property type="entry name" value="GDHRDH"/>
</dbReference>